<name>A0A1H5MCR9_RHOJO</name>
<keyword evidence="2" id="KW-0472">Membrane</keyword>
<evidence type="ECO:0000256" key="1">
    <source>
        <dbReference type="SAM" id="MobiDB-lite"/>
    </source>
</evidence>
<dbReference type="AlphaFoldDB" id="A0A1H5MCR9"/>
<feature type="region of interest" description="Disordered" evidence="1">
    <location>
        <begin position="188"/>
        <end position="218"/>
    </location>
</feature>
<feature type="region of interest" description="Disordered" evidence="1">
    <location>
        <begin position="260"/>
        <end position="297"/>
    </location>
</feature>
<sequence length="411" mass="42987">MIEAVTGLLSRRIEPAEARSEPPVPREDTGGGGVALRRLLAVARVTPAQAALLVGDVLDQIAIARSQGPYPTRFRDDAVTVSDAGHVTIECTVGAASWHDMNDALTSLVLSIAANCQGSALAERLDESITESTDLDSLVYSVGRAIGPDVGADAERRKRQQIADLVSATMGRPLPDGRLVAEQAKTLSPSSAVSGSTLAPDGWYPPVRNPWHRRSRRPSRRKGVLGLITILVLVGAVWTAPRLWSELRRGWDAVLNPVNSSEQNQIRPVSPPPEPSAARAEPAPDSGATVPGPVDVGAPGSAGPITLVTATLADGRCVSGQACEIRVDVHLDPAASVGVVTWRVNVYDRCSGEVRPSNEVSLPVHPGSQQVYGIVRTDLPPGAALAVAAITSAPATAASDPLLIPAENARC</sequence>
<feature type="compositionally biased region" description="Polar residues" evidence="1">
    <location>
        <begin position="188"/>
        <end position="197"/>
    </location>
</feature>
<evidence type="ECO:0000256" key="2">
    <source>
        <dbReference type="SAM" id="Phobius"/>
    </source>
</evidence>
<keyword evidence="2" id="KW-1133">Transmembrane helix</keyword>
<evidence type="ECO:0000313" key="3">
    <source>
        <dbReference type="EMBL" id="SEE87172.1"/>
    </source>
</evidence>
<dbReference type="EMBL" id="FNTL01000005">
    <property type="protein sequence ID" value="SEE87172.1"/>
    <property type="molecule type" value="Genomic_DNA"/>
</dbReference>
<dbReference type="Proteomes" id="UP000183407">
    <property type="component" value="Unassembled WGS sequence"/>
</dbReference>
<feature type="transmembrane region" description="Helical" evidence="2">
    <location>
        <begin position="223"/>
        <end position="240"/>
    </location>
</feature>
<proteinExistence type="predicted"/>
<accession>A0A1H5MCR9</accession>
<reference evidence="4" key="1">
    <citation type="submission" date="2016-10" db="EMBL/GenBank/DDBJ databases">
        <authorList>
            <person name="Varghese N."/>
        </authorList>
    </citation>
    <scope>NUCLEOTIDE SEQUENCE [LARGE SCALE GENOMIC DNA]</scope>
    <source>
        <strain evidence="4">DSM 44719</strain>
    </source>
</reference>
<feature type="compositionally biased region" description="Basic and acidic residues" evidence="1">
    <location>
        <begin position="11"/>
        <end position="29"/>
    </location>
</feature>
<organism evidence="3 4">
    <name type="scientific">Rhodococcus jostii</name>
    <dbReference type="NCBI Taxonomy" id="132919"/>
    <lineage>
        <taxon>Bacteria</taxon>
        <taxon>Bacillati</taxon>
        <taxon>Actinomycetota</taxon>
        <taxon>Actinomycetes</taxon>
        <taxon>Mycobacteriales</taxon>
        <taxon>Nocardiaceae</taxon>
        <taxon>Rhodococcus</taxon>
    </lineage>
</organism>
<dbReference type="OrthoDB" id="4447971at2"/>
<protein>
    <submittedName>
        <fullName evidence="3">Uncharacterized protein</fullName>
    </submittedName>
</protein>
<dbReference type="RefSeq" id="WP_073359746.1">
    <property type="nucleotide sequence ID" value="NZ_FNTL01000005.1"/>
</dbReference>
<gene>
    <name evidence="3" type="ORF">SAMN04490220_8867</name>
</gene>
<feature type="region of interest" description="Disordered" evidence="1">
    <location>
        <begin position="1"/>
        <end position="30"/>
    </location>
</feature>
<evidence type="ECO:0000313" key="4">
    <source>
        <dbReference type="Proteomes" id="UP000183407"/>
    </source>
</evidence>
<keyword evidence="2" id="KW-0812">Transmembrane</keyword>